<dbReference type="GO" id="GO:0005794">
    <property type="term" value="C:Golgi apparatus"/>
    <property type="evidence" value="ECO:0007669"/>
    <property type="project" value="TreeGrafter"/>
</dbReference>
<feature type="transmembrane region" description="Helical" evidence="2">
    <location>
        <begin position="7"/>
        <end position="27"/>
    </location>
</feature>
<proteinExistence type="predicted"/>
<dbReference type="InterPro" id="IPR001173">
    <property type="entry name" value="Glyco_trans_2-like"/>
</dbReference>
<dbReference type="PANTHER" id="PTHR11675">
    <property type="entry name" value="N-ACETYLGALACTOSAMINYLTRANSFERASE"/>
    <property type="match status" value="1"/>
</dbReference>
<dbReference type="PANTHER" id="PTHR11675:SF63">
    <property type="entry name" value="POLYPEPTIDE N-ACETYLGALACTOSAMINYLTRANSFERASE"/>
    <property type="match status" value="1"/>
</dbReference>
<evidence type="ECO:0000256" key="1">
    <source>
        <dbReference type="ARBA" id="ARBA00023157"/>
    </source>
</evidence>
<dbReference type="Pfam" id="PF00535">
    <property type="entry name" value="Glycos_transf_2"/>
    <property type="match status" value="1"/>
</dbReference>
<dbReference type="OrthoDB" id="9982049at2759"/>
<dbReference type="InterPro" id="IPR029044">
    <property type="entry name" value="Nucleotide-diphossugar_trans"/>
</dbReference>
<reference evidence="4 5" key="1">
    <citation type="submission" date="2019-01" db="EMBL/GenBank/DDBJ databases">
        <authorList>
            <person name="Sayadi A."/>
        </authorList>
    </citation>
    <scope>NUCLEOTIDE SEQUENCE [LARGE SCALE GENOMIC DNA]</scope>
</reference>
<keyword evidence="2" id="KW-0472">Membrane</keyword>
<evidence type="ECO:0000313" key="4">
    <source>
        <dbReference type="EMBL" id="VEN62719.1"/>
    </source>
</evidence>
<evidence type="ECO:0000259" key="3">
    <source>
        <dbReference type="Pfam" id="PF00535"/>
    </source>
</evidence>
<name>A0A653DR76_CALMS</name>
<evidence type="ECO:0000256" key="2">
    <source>
        <dbReference type="SAM" id="Phobius"/>
    </source>
</evidence>
<dbReference type="GO" id="GO:0008593">
    <property type="term" value="P:regulation of Notch signaling pathway"/>
    <property type="evidence" value="ECO:0007669"/>
    <property type="project" value="TreeGrafter"/>
</dbReference>
<dbReference type="Proteomes" id="UP000410492">
    <property type="component" value="Unassembled WGS sequence"/>
</dbReference>
<organism evidence="4 5">
    <name type="scientific">Callosobruchus maculatus</name>
    <name type="common">Southern cowpea weevil</name>
    <name type="synonym">Pulse bruchid</name>
    <dbReference type="NCBI Taxonomy" id="64391"/>
    <lineage>
        <taxon>Eukaryota</taxon>
        <taxon>Metazoa</taxon>
        <taxon>Ecdysozoa</taxon>
        <taxon>Arthropoda</taxon>
        <taxon>Hexapoda</taxon>
        <taxon>Insecta</taxon>
        <taxon>Pterygota</taxon>
        <taxon>Neoptera</taxon>
        <taxon>Endopterygota</taxon>
        <taxon>Coleoptera</taxon>
        <taxon>Polyphaga</taxon>
        <taxon>Cucujiformia</taxon>
        <taxon>Chrysomeloidea</taxon>
        <taxon>Chrysomelidae</taxon>
        <taxon>Bruchinae</taxon>
        <taxon>Bruchini</taxon>
        <taxon>Callosobruchus</taxon>
    </lineage>
</organism>
<gene>
    <name evidence="4" type="ORF">CALMAC_LOCUS19749</name>
</gene>
<feature type="domain" description="Glycosyltransferase 2-like" evidence="3">
    <location>
        <begin position="148"/>
        <end position="198"/>
    </location>
</feature>
<accession>A0A653DR76</accession>
<keyword evidence="1" id="KW-1015">Disulfide bond</keyword>
<keyword evidence="2" id="KW-1133">Transmembrane helix</keyword>
<protein>
    <recommendedName>
        <fullName evidence="3">Glycosyltransferase 2-like domain-containing protein</fullName>
    </recommendedName>
</protein>
<evidence type="ECO:0000313" key="5">
    <source>
        <dbReference type="Proteomes" id="UP000410492"/>
    </source>
</evidence>
<dbReference type="GO" id="GO:0005112">
    <property type="term" value="F:Notch binding"/>
    <property type="evidence" value="ECO:0007669"/>
    <property type="project" value="TreeGrafter"/>
</dbReference>
<keyword evidence="5" id="KW-1185">Reference proteome</keyword>
<sequence length="204" mass="23739">MVILNKWFLYGIGFASATWIVSLYLYFQVANLDIFLTKSSTSYSSWGLQQNLLDSEDHKFPKKYMKSFKQDLRPILKLPKEQTSVNEEMLQLGMLKSKEDQKVKEEGYKLHAYNVLISNRLGLNRDLPDTRNSLCKSKNYDANLPKASVVICFYNEHFQTLLRTIHSILNRTAVELLEEILLVDDFSDHENLYSDVENYLIGII</sequence>
<dbReference type="AlphaFoldDB" id="A0A653DR76"/>
<dbReference type="Gene3D" id="3.90.550.10">
    <property type="entry name" value="Spore Coat Polysaccharide Biosynthesis Protein SpsA, Chain A"/>
    <property type="match status" value="1"/>
</dbReference>
<keyword evidence="2" id="KW-0812">Transmembrane</keyword>
<dbReference type="SUPFAM" id="SSF53448">
    <property type="entry name" value="Nucleotide-diphospho-sugar transferases"/>
    <property type="match status" value="1"/>
</dbReference>
<dbReference type="EMBL" id="CAACVG010014045">
    <property type="protein sequence ID" value="VEN62719.1"/>
    <property type="molecule type" value="Genomic_DNA"/>
</dbReference>
<dbReference type="GO" id="GO:0006493">
    <property type="term" value="P:protein O-linked glycosylation"/>
    <property type="evidence" value="ECO:0007669"/>
    <property type="project" value="TreeGrafter"/>
</dbReference>
<dbReference type="GO" id="GO:0004653">
    <property type="term" value="F:polypeptide N-acetylgalactosaminyltransferase activity"/>
    <property type="evidence" value="ECO:0007669"/>
    <property type="project" value="TreeGrafter"/>
</dbReference>